<keyword evidence="2" id="KW-1185">Reference proteome</keyword>
<name>A0ACB7XUH2_9ERIC</name>
<protein>
    <submittedName>
        <fullName evidence="1">Uncharacterized protein</fullName>
    </submittedName>
</protein>
<reference evidence="1 2" key="1">
    <citation type="journal article" date="2021" name="Hortic Res">
        <title>High-quality reference genome and annotation aids understanding of berry development for evergreen blueberry (Vaccinium darrowii).</title>
        <authorList>
            <person name="Yu J."/>
            <person name="Hulse-Kemp A.M."/>
            <person name="Babiker E."/>
            <person name="Staton M."/>
        </authorList>
    </citation>
    <scope>NUCLEOTIDE SEQUENCE [LARGE SCALE GENOMIC DNA]</scope>
    <source>
        <strain evidence="2">cv. NJ 8807/NJ 8810</strain>
        <tissue evidence="1">Young leaf</tissue>
    </source>
</reference>
<dbReference type="Proteomes" id="UP000828048">
    <property type="component" value="Chromosome 1"/>
</dbReference>
<accession>A0ACB7XUH2</accession>
<proteinExistence type="predicted"/>
<evidence type="ECO:0000313" key="1">
    <source>
        <dbReference type="EMBL" id="KAH7844452.1"/>
    </source>
</evidence>
<comment type="caution">
    <text evidence="1">The sequence shown here is derived from an EMBL/GenBank/DDBJ whole genome shotgun (WGS) entry which is preliminary data.</text>
</comment>
<sequence length="260" mass="29748">MYTTLQRQMEICTKTLQETQQQNQELWNQLQRSEGPQGTKPQPSNNVHNNHSQRAEGDQGSKNQDNGKQDQRAQDHPEDEDGPLSLMKAQIESLAKQVRGKAPTTIEELVQNTNSPFTPELMREPLPRKFNMPHLDTFSGTSDPLDHPETYKNLMMLQTVPDEIICRAFPITLKGNAQVWFNKLKPQSISNFKELSKRFVSYFIAVQKYSKPSTYLFSIRQGKHESLREYTSRFTKESMQVEAVEDQISIAAYIAGLNSG</sequence>
<dbReference type="EMBL" id="CM037151">
    <property type="protein sequence ID" value="KAH7844452.1"/>
    <property type="molecule type" value="Genomic_DNA"/>
</dbReference>
<organism evidence="1 2">
    <name type="scientific">Vaccinium darrowii</name>
    <dbReference type="NCBI Taxonomy" id="229202"/>
    <lineage>
        <taxon>Eukaryota</taxon>
        <taxon>Viridiplantae</taxon>
        <taxon>Streptophyta</taxon>
        <taxon>Embryophyta</taxon>
        <taxon>Tracheophyta</taxon>
        <taxon>Spermatophyta</taxon>
        <taxon>Magnoliopsida</taxon>
        <taxon>eudicotyledons</taxon>
        <taxon>Gunneridae</taxon>
        <taxon>Pentapetalae</taxon>
        <taxon>asterids</taxon>
        <taxon>Ericales</taxon>
        <taxon>Ericaceae</taxon>
        <taxon>Vaccinioideae</taxon>
        <taxon>Vaccinieae</taxon>
        <taxon>Vaccinium</taxon>
    </lineage>
</organism>
<evidence type="ECO:0000313" key="2">
    <source>
        <dbReference type="Proteomes" id="UP000828048"/>
    </source>
</evidence>
<gene>
    <name evidence="1" type="ORF">Vadar_028123</name>
</gene>